<evidence type="ECO:0000256" key="2">
    <source>
        <dbReference type="ARBA" id="ARBA00023136"/>
    </source>
</evidence>
<protein>
    <submittedName>
        <fullName evidence="7">Inner membrane lipoprotein YiaD</fullName>
    </submittedName>
</protein>
<gene>
    <name evidence="7" type="primary">yiaD_2</name>
    <name evidence="7" type="ORF">NIG5292_01432</name>
</gene>
<dbReference type="InterPro" id="IPR050330">
    <property type="entry name" value="Bact_OuterMem_StrucFunc"/>
</dbReference>
<dbReference type="STRING" id="282199.GCA_001049735_01431"/>
<dbReference type="PRINTS" id="PR01021">
    <property type="entry name" value="OMPADOMAIN"/>
</dbReference>
<dbReference type="RefSeq" id="WP_053084846.1">
    <property type="nucleotide sequence ID" value="NZ_CVPC01000006.1"/>
</dbReference>
<evidence type="ECO:0000313" key="7">
    <source>
        <dbReference type="EMBL" id="CRK75385.1"/>
    </source>
</evidence>
<feature type="domain" description="OmpA-like" evidence="6">
    <location>
        <begin position="488"/>
        <end position="605"/>
    </location>
</feature>
<dbReference type="Gene3D" id="3.40.1520.20">
    <property type="match status" value="2"/>
</dbReference>
<dbReference type="AlphaFoldDB" id="A0A0U1NKY9"/>
<name>A0A0U1NKY9_9RHOB</name>
<dbReference type="SUPFAM" id="SSF103088">
    <property type="entry name" value="OmpA-like"/>
    <property type="match status" value="1"/>
</dbReference>
<dbReference type="PRINTS" id="PR01023">
    <property type="entry name" value="NAFLGMOTY"/>
</dbReference>
<evidence type="ECO:0000256" key="4">
    <source>
        <dbReference type="PROSITE-ProRule" id="PRU00473"/>
    </source>
</evidence>
<keyword evidence="3" id="KW-0998">Cell outer membrane</keyword>
<dbReference type="GO" id="GO:0009279">
    <property type="term" value="C:cell outer membrane"/>
    <property type="evidence" value="ECO:0007669"/>
    <property type="project" value="UniProtKB-SubCell"/>
</dbReference>
<dbReference type="EMBL" id="CVQV01000006">
    <property type="protein sequence ID" value="CRK75385.1"/>
    <property type="molecule type" value="Genomic_DNA"/>
</dbReference>
<dbReference type="InterPro" id="IPR006665">
    <property type="entry name" value="OmpA-like"/>
</dbReference>
<dbReference type="PANTHER" id="PTHR30329">
    <property type="entry name" value="STATOR ELEMENT OF FLAGELLAR MOTOR COMPLEX"/>
    <property type="match status" value="1"/>
</dbReference>
<evidence type="ECO:0000313" key="8">
    <source>
        <dbReference type="Proteomes" id="UP000048949"/>
    </source>
</evidence>
<feature type="region of interest" description="Disordered" evidence="5">
    <location>
        <begin position="600"/>
        <end position="624"/>
    </location>
</feature>
<evidence type="ECO:0000256" key="1">
    <source>
        <dbReference type="ARBA" id="ARBA00004442"/>
    </source>
</evidence>
<dbReference type="InterPro" id="IPR006664">
    <property type="entry name" value="OMP_bac"/>
</dbReference>
<evidence type="ECO:0000259" key="6">
    <source>
        <dbReference type="PROSITE" id="PS51123"/>
    </source>
</evidence>
<comment type="subcellular location">
    <subcellularLocation>
        <location evidence="1">Cell outer membrane</location>
    </subcellularLocation>
</comment>
<keyword evidence="8" id="KW-1185">Reference proteome</keyword>
<reference evidence="7 8" key="1">
    <citation type="submission" date="2015-04" db="EMBL/GenBank/DDBJ databases">
        <authorList>
            <person name="Syromyatnikov M.Y."/>
            <person name="Popov V.N."/>
        </authorList>
    </citation>
    <scope>NUCLEOTIDE SEQUENCE [LARGE SCALE GENOMIC DNA]</scope>
    <source>
        <strain evidence="7 8">CECT 5292</strain>
    </source>
</reference>
<evidence type="ECO:0000256" key="3">
    <source>
        <dbReference type="ARBA" id="ARBA00023237"/>
    </source>
</evidence>
<dbReference type="PANTHER" id="PTHR30329:SF21">
    <property type="entry name" value="LIPOPROTEIN YIAD-RELATED"/>
    <property type="match status" value="1"/>
</dbReference>
<accession>A0A0U1NKY9</accession>
<sequence length="624" mass="65806">MTVNALISTIGALTLGAAGAVLASNAVVRLVEDRSALAVDQVFSEESVPWASIETDGLSVILSGEAPDEAARFRALSVASTAVDASRLIDNFVIAQVDQTRAPDFSIELLKNDGGLSLIGLIPAEVDRDDLVRDIARTARGAEVSDLLEVADYPVPNGWEDATRFGLAAMQNLDRSKVSITAERVTIIAATDSQEEKARVEEILEGELPAGLELDLSITAPRPVISPYTLRFIIDAQGTAQFDACAAGTEQVRGQLVGAARSAGLTGDVDCVLGLGMPSPRWGRAGASAIAAVSEMGGGGITISDTDVTLESPAGFDEEKFNSIASDLENELPEVFALQAIYVPDPAANDATEQLEFLATLSPEGQVQLRGAVSSEFLKSSVESLALAKFGADRVYNATKVEAGLPDGWPLRVLTAVEALSEVNNGAVIVQGDVIQVRGNTGDTRSRSIISRILADKLDGEGTFKIDVDYKEELDPIASIPTPEECVAQIDAILAQTKITFEPGSSTVDDAGRTTIDRIAEVLKACVNVSVEIAGHTDSQGSEELNARISQSRADAVRTSLVTRRIPPERLTAVGYGEATPIADNGTEEGREANRRIEFTLSANTTDKAEATEAEPATDETGQE</sequence>
<keyword evidence="7" id="KW-0449">Lipoprotein</keyword>
<dbReference type="Pfam" id="PF00691">
    <property type="entry name" value="OmpA"/>
    <property type="match status" value="1"/>
</dbReference>
<organism evidence="7 8">
    <name type="scientific">Nereida ignava</name>
    <dbReference type="NCBI Taxonomy" id="282199"/>
    <lineage>
        <taxon>Bacteria</taxon>
        <taxon>Pseudomonadati</taxon>
        <taxon>Pseudomonadota</taxon>
        <taxon>Alphaproteobacteria</taxon>
        <taxon>Rhodobacterales</taxon>
        <taxon>Roseobacteraceae</taxon>
        <taxon>Nereida</taxon>
    </lineage>
</organism>
<dbReference type="PROSITE" id="PS51123">
    <property type="entry name" value="OMPA_2"/>
    <property type="match status" value="1"/>
</dbReference>
<dbReference type="Gene3D" id="3.30.1330.60">
    <property type="entry name" value="OmpA-like domain"/>
    <property type="match status" value="1"/>
</dbReference>
<dbReference type="OrthoDB" id="5525824at2"/>
<dbReference type="InterPro" id="IPR036737">
    <property type="entry name" value="OmpA-like_sf"/>
</dbReference>
<proteinExistence type="predicted"/>
<dbReference type="CDD" id="cd07185">
    <property type="entry name" value="OmpA_C-like"/>
    <property type="match status" value="1"/>
</dbReference>
<dbReference type="Proteomes" id="UP000048949">
    <property type="component" value="Unassembled WGS sequence"/>
</dbReference>
<evidence type="ECO:0000256" key="5">
    <source>
        <dbReference type="SAM" id="MobiDB-lite"/>
    </source>
</evidence>
<feature type="compositionally biased region" description="Acidic residues" evidence="5">
    <location>
        <begin position="612"/>
        <end position="624"/>
    </location>
</feature>
<keyword evidence="2 4" id="KW-0472">Membrane</keyword>